<organism evidence="1">
    <name type="scientific">viral metagenome</name>
    <dbReference type="NCBI Taxonomy" id="1070528"/>
    <lineage>
        <taxon>unclassified sequences</taxon>
        <taxon>metagenomes</taxon>
        <taxon>organismal metagenomes</taxon>
    </lineage>
</organism>
<protein>
    <submittedName>
        <fullName evidence="1">Uncharacterized protein</fullName>
    </submittedName>
</protein>
<name>A0A6C0ETI7_9ZZZZ</name>
<evidence type="ECO:0000313" key="1">
    <source>
        <dbReference type="EMBL" id="QHT30595.1"/>
    </source>
</evidence>
<dbReference type="EMBL" id="MN738903">
    <property type="protein sequence ID" value="QHT30595.1"/>
    <property type="molecule type" value="Genomic_DNA"/>
</dbReference>
<reference evidence="1" key="1">
    <citation type="journal article" date="2020" name="Nature">
        <title>Giant virus diversity and host interactions through global metagenomics.</title>
        <authorList>
            <person name="Schulz F."/>
            <person name="Roux S."/>
            <person name="Paez-Espino D."/>
            <person name="Jungbluth S."/>
            <person name="Walsh D.A."/>
            <person name="Denef V.J."/>
            <person name="McMahon K.D."/>
            <person name="Konstantinidis K.T."/>
            <person name="Eloe-Fadrosh E.A."/>
            <person name="Kyrpides N.C."/>
            <person name="Woyke T."/>
        </authorList>
    </citation>
    <scope>NUCLEOTIDE SEQUENCE</scope>
    <source>
        <strain evidence="1">GVMAG-M-3300009151-35</strain>
    </source>
</reference>
<dbReference type="AlphaFoldDB" id="A0A6C0ETI7"/>
<accession>A0A6C0ETI7</accession>
<proteinExistence type="predicted"/>
<sequence>MIVSLYNILSKVLQIIIKTLEYDSEDVKTKNNNSYSKFAIALQKEIERRKHNKNPIKFESKLQIALKEVINRRRKMRAN</sequence>